<organism evidence="2 3">
    <name type="scientific">Glossina brevipalpis</name>
    <dbReference type="NCBI Taxonomy" id="37001"/>
    <lineage>
        <taxon>Eukaryota</taxon>
        <taxon>Metazoa</taxon>
        <taxon>Ecdysozoa</taxon>
        <taxon>Arthropoda</taxon>
        <taxon>Hexapoda</taxon>
        <taxon>Insecta</taxon>
        <taxon>Pterygota</taxon>
        <taxon>Neoptera</taxon>
        <taxon>Endopterygota</taxon>
        <taxon>Diptera</taxon>
        <taxon>Brachycera</taxon>
        <taxon>Muscomorpha</taxon>
        <taxon>Hippoboscoidea</taxon>
        <taxon>Glossinidae</taxon>
        <taxon>Glossina</taxon>
    </lineage>
</organism>
<dbReference type="Gene3D" id="6.10.140.2220">
    <property type="match status" value="1"/>
</dbReference>
<sequence>MDDVGDTFNQTFKIERNETLGRHVVATKNLKAGESILLEHPLLIIASNNESRCVNCFKLTENHCKSCKITPLCGKCQQHNQLECEKLSSMRDLQTAELVKYNETYGIIKCLLIKENAKTEKYFEQFMEAESHLEQRRNTVIWREHQRNIVEPIIKSGFINYLRFASIINEDFLQLLCALVDVNAFEIRAPDGHTMRGIYLQGALLSHDCTANTVVSIDDYYCMKIYANQDIKCGQIITNCYINVLWGTEERRRVLWESKYFHCTCLRCSDPTELNSHISSLLCPKCSKRELSGYLVKDANIGNYRCLTCHYQKSADEIDKYLKMMEMQILKVQGNTSQLDEILTSLIKRLHPHHYLIVDVKQNIASLLRSIINDVTLCPEIQVYTRKIELCQSILKVLKHILPGISRLKAITMYELASTQAEYRRLVYQKKMIDKLELKVSVVTLCKKLNQF</sequence>
<dbReference type="GO" id="GO:0008276">
    <property type="term" value="F:protein methyltransferase activity"/>
    <property type="evidence" value="ECO:0007669"/>
    <property type="project" value="UniProtKB-ARBA"/>
</dbReference>
<name>A0A1A9X3N9_9MUSC</name>
<keyword evidence="3" id="KW-1185">Reference proteome</keyword>
<accession>A0A1A9X3N9</accession>
<dbReference type="GO" id="GO:0008757">
    <property type="term" value="F:S-adenosylmethionine-dependent methyltransferase activity"/>
    <property type="evidence" value="ECO:0007669"/>
    <property type="project" value="UniProtKB-ARBA"/>
</dbReference>
<dbReference type="InterPro" id="IPR053010">
    <property type="entry name" value="SET_SmydA-8"/>
</dbReference>
<evidence type="ECO:0000259" key="1">
    <source>
        <dbReference type="PROSITE" id="PS50280"/>
    </source>
</evidence>
<reference evidence="2" key="2">
    <citation type="submission" date="2020-05" db="UniProtKB">
        <authorList>
            <consortium name="EnsemblMetazoa"/>
        </authorList>
    </citation>
    <scope>IDENTIFICATION</scope>
    <source>
        <strain evidence="2">IAEA</strain>
    </source>
</reference>
<evidence type="ECO:0000313" key="3">
    <source>
        <dbReference type="Proteomes" id="UP000091820"/>
    </source>
</evidence>
<dbReference type="Proteomes" id="UP000091820">
    <property type="component" value="Unassembled WGS sequence"/>
</dbReference>
<dbReference type="AlphaFoldDB" id="A0A1A9X3N9"/>
<dbReference type="Gene3D" id="1.10.220.160">
    <property type="match status" value="1"/>
</dbReference>
<dbReference type="PANTHER" id="PTHR46455:SF6">
    <property type="entry name" value="RE22408P-RELATED"/>
    <property type="match status" value="1"/>
</dbReference>
<proteinExistence type="predicted"/>
<protein>
    <recommendedName>
        <fullName evidence="1">SET domain-containing protein</fullName>
    </recommendedName>
</protein>
<dbReference type="PROSITE" id="PS50280">
    <property type="entry name" value="SET"/>
    <property type="match status" value="1"/>
</dbReference>
<reference evidence="3" key="1">
    <citation type="submission" date="2014-03" db="EMBL/GenBank/DDBJ databases">
        <authorList>
            <person name="Aksoy S."/>
            <person name="Warren W."/>
            <person name="Wilson R.K."/>
        </authorList>
    </citation>
    <scope>NUCLEOTIDE SEQUENCE [LARGE SCALE GENOMIC DNA]</scope>
    <source>
        <strain evidence="3">IAEA</strain>
    </source>
</reference>
<dbReference type="CDD" id="cd20071">
    <property type="entry name" value="SET_SMYD"/>
    <property type="match status" value="1"/>
</dbReference>
<dbReference type="Gene3D" id="2.170.270.10">
    <property type="entry name" value="SET domain"/>
    <property type="match status" value="1"/>
</dbReference>
<dbReference type="VEuPathDB" id="VectorBase:GBRI043141"/>
<dbReference type="Pfam" id="PF00856">
    <property type="entry name" value="SET"/>
    <property type="match status" value="1"/>
</dbReference>
<evidence type="ECO:0000313" key="2">
    <source>
        <dbReference type="EnsemblMetazoa" id="GBRI043141-PA"/>
    </source>
</evidence>
<dbReference type="STRING" id="37001.A0A1A9X3N9"/>
<dbReference type="InterPro" id="IPR046341">
    <property type="entry name" value="SET_dom_sf"/>
</dbReference>
<dbReference type="SUPFAM" id="SSF82199">
    <property type="entry name" value="SET domain"/>
    <property type="match status" value="1"/>
</dbReference>
<dbReference type="EnsemblMetazoa" id="GBRI043141-RA">
    <property type="protein sequence ID" value="GBRI043141-PA"/>
    <property type="gene ID" value="GBRI043141"/>
</dbReference>
<dbReference type="GO" id="GO:0008170">
    <property type="term" value="F:N-methyltransferase activity"/>
    <property type="evidence" value="ECO:0007669"/>
    <property type="project" value="UniProtKB-ARBA"/>
</dbReference>
<dbReference type="InterPro" id="IPR001214">
    <property type="entry name" value="SET_dom"/>
</dbReference>
<dbReference type="PANTHER" id="PTHR46455">
    <property type="entry name" value="SET AND MYND DOMAIN CONTAINING, ARTHROPOD-SPECIFIC, MEMBER 4, ISOFORM A"/>
    <property type="match status" value="1"/>
</dbReference>
<feature type="domain" description="SET" evidence="1">
    <location>
        <begin position="12"/>
        <end position="242"/>
    </location>
</feature>